<dbReference type="SUPFAM" id="SSF56784">
    <property type="entry name" value="HAD-like"/>
    <property type="match status" value="1"/>
</dbReference>
<organism evidence="4 5">
    <name type="scientific">Kriegella aquimaris</name>
    <dbReference type="NCBI Taxonomy" id="192904"/>
    <lineage>
        <taxon>Bacteria</taxon>
        <taxon>Pseudomonadati</taxon>
        <taxon>Bacteroidota</taxon>
        <taxon>Flavobacteriia</taxon>
        <taxon>Flavobacteriales</taxon>
        <taxon>Flavobacteriaceae</taxon>
        <taxon>Kriegella</taxon>
    </lineage>
</organism>
<dbReference type="STRING" id="192904.SAMN04488514_109142"/>
<dbReference type="NCBIfam" id="TIGR01549">
    <property type="entry name" value="HAD-SF-IA-v1"/>
    <property type="match status" value="1"/>
</dbReference>
<evidence type="ECO:0000256" key="1">
    <source>
        <dbReference type="ARBA" id="ARBA00001946"/>
    </source>
</evidence>
<dbReference type="OrthoDB" id="9802350at2"/>
<dbReference type="SFLD" id="SFLDG01129">
    <property type="entry name" value="C1.5:_HAD__Beta-PGM__Phosphata"/>
    <property type="match status" value="1"/>
</dbReference>
<dbReference type="PANTHER" id="PTHR46470:SF4">
    <property type="entry name" value="5-AMINO-6-(5-PHOSPHO-D-RIBITYLAMINO)URACIL PHOSPHATASE YIGB"/>
    <property type="match status" value="1"/>
</dbReference>
<dbReference type="InterPro" id="IPR036412">
    <property type="entry name" value="HAD-like_sf"/>
</dbReference>
<dbReference type="Proteomes" id="UP000199440">
    <property type="component" value="Unassembled WGS sequence"/>
</dbReference>
<dbReference type="GO" id="GO:0044281">
    <property type="term" value="P:small molecule metabolic process"/>
    <property type="evidence" value="ECO:0007669"/>
    <property type="project" value="UniProtKB-ARBA"/>
</dbReference>
<accession>A0A1G9TPM7</accession>
<gene>
    <name evidence="4" type="ORF">SAMN04488514_109142</name>
</gene>
<dbReference type="AlphaFoldDB" id="A0A1G9TPM7"/>
<dbReference type="EMBL" id="FNGV01000009">
    <property type="protein sequence ID" value="SDM49384.1"/>
    <property type="molecule type" value="Genomic_DNA"/>
</dbReference>
<dbReference type="Gene3D" id="1.20.120.710">
    <property type="entry name" value="Haloacid dehalogenase hydrolase-like domain"/>
    <property type="match status" value="1"/>
</dbReference>
<dbReference type="PRINTS" id="PR00413">
    <property type="entry name" value="HADHALOGNASE"/>
</dbReference>
<protein>
    <submittedName>
        <fullName evidence="4">Putative hydrolase of the HAD superfamily</fullName>
    </submittedName>
</protein>
<dbReference type="InterPro" id="IPR051400">
    <property type="entry name" value="HAD-like_hydrolase"/>
</dbReference>
<dbReference type="RefSeq" id="WP_089892299.1">
    <property type="nucleotide sequence ID" value="NZ_FNGV01000009.1"/>
</dbReference>
<dbReference type="InterPro" id="IPR006439">
    <property type="entry name" value="HAD-SF_hydro_IA"/>
</dbReference>
<keyword evidence="5" id="KW-1185">Reference proteome</keyword>
<dbReference type="GO" id="GO:0016787">
    <property type="term" value="F:hydrolase activity"/>
    <property type="evidence" value="ECO:0007669"/>
    <property type="project" value="UniProtKB-KW"/>
</dbReference>
<reference evidence="4 5" key="1">
    <citation type="submission" date="2016-10" db="EMBL/GenBank/DDBJ databases">
        <authorList>
            <person name="de Groot N.N."/>
        </authorList>
    </citation>
    <scope>NUCLEOTIDE SEQUENCE [LARGE SCALE GENOMIC DNA]</scope>
    <source>
        <strain evidence="4 5">DSM 19886</strain>
    </source>
</reference>
<evidence type="ECO:0000256" key="2">
    <source>
        <dbReference type="ARBA" id="ARBA00022801"/>
    </source>
</evidence>
<dbReference type="InterPro" id="IPR023214">
    <property type="entry name" value="HAD_sf"/>
</dbReference>
<evidence type="ECO:0000313" key="4">
    <source>
        <dbReference type="EMBL" id="SDM49384.1"/>
    </source>
</evidence>
<dbReference type="Pfam" id="PF00702">
    <property type="entry name" value="Hydrolase"/>
    <property type="match status" value="1"/>
</dbReference>
<evidence type="ECO:0000256" key="3">
    <source>
        <dbReference type="ARBA" id="ARBA00022842"/>
    </source>
</evidence>
<keyword evidence="2 4" id="KW-0378">Hydrolase</keyword>
<name>A0A1G9TPM7_9FLAO</name>
<comment type="cofactor">
    <cofactor evidence="1">
        <name>Mg(2+)</name>
        <dbReference type="ChEBI" id="CHEBI:18420"/>
    </cofactor>
</comment>
<evidence type="ECO:0000313" key="5">
    <source>
        <dbReference type="Proteomes" id="UP000199440"/>
    </source>
</evidence>
<keyword evidence="3" id="KW-0460">Magnesium</keyword>
<proteinExistence type="predicted"/>
<dbReference type="Gene3D" id="3.40.50.1000">
    <property type="entry name" value="HAD superfamily/HAD-like"/>
    <property type="match status" value="1"/>
</dbReference>
<dbReference type="PANTHER" id="PTHR46470">
    <property type="entry name" value="N-ACYLNEURAMINATE-9-PHOSPHATASE"/>
    <property type="match status" value="1"/>
</dbReference>
<dbReference type="SFLD" id="SFLDS00003">
    <property type="entry name" value="Haloacid_Dehalogenase"/>
    <property type="match status" value="1"/>
</dbReference>
<sequence length="229" mass="26911">MYIFFDLDDTLVDSESAHRSAIEVIFKEYFLAESLPENTSQIWIDIMNHYLDNYFKGEITLEQQRIARVQEFWKYFAKNLDDSSAKNIYIKYHKYFLTSCLNFDDTVRVLQRLSHFSMGILSNGTYPDQLFKINNNNLHQYFDQICISDKVGYSKPDERIFYHAAKQANRTIGECIYIGNSYNLDYLGSLNAGMQSIWLDRHNNASTDFKGEKISTLDQLPNHPIFRID</sequence>